<dbReference type="OrthoDB" id="608091at2"/>
<dbReference type="AlphaFoldDB" id="A0A2P8G579"/>
<dbReference type="InterPro" id="IPR011990">
    <property type="entry name" value="TPR-like_helical_dom_sf"/>
</dbReference>
<accession>A0A2P8G579</accession>
<evidence type="ECO:0000313" key="8">
    <source>
        <dbReference type="EMBL" id="PSL29141.1"/>
    </source>
</evidence>
<gene>
    <name evidence="8" type="ORF">CLV42_107288</name>
</gene>
<dbReference type="InterPro" id="IPR033985">
    <property type="entry name" value="SusD-like_N"/>
</dbReference>
<keyword evidence="9" id="KW-1185">Reference proteome</keyword>
<dbReference type="Gene3D" id="1.25.40.390">
    <property type="match status" value="1"/>
</dbReference>
<evidence type="ECO:0000256" key="3">
    <source>
        <dbReference type="ARBA" id="ARBA00022729"/>
    </source>
</evidence>
<dbReference type="GO" id="GO:0009279">
    <property type="term" value="C:cell outer membrane"/>
    <property type="evidence" value="ECO:0007669"/>
    <property type="project" value="UniProtKB-SubCell"/>
</dbReference>
<evidence type="ECO:0000259" key="6">
    <source>
        <dbReference type="Pfam" id="PF07980"/>
    </source>
</evidence>
<proteinExistence type="inferred from homology"/>
<reference evidence="8 9" key="1">
    <citation type="submission" date="2018-03" db="EMBL/GenBank/DDBJ databases">
        <title>Genomic Encyclopedia of Archaeal and Bacterial Type Strains, Phase II (KMG-II): from individual species to whole genera.</title>
        <authorList>
            <person name="Goeker M."/>
        </authorList>
    </citation>
    <scope>NUCLEOTIDE SEQUENCE [LARGE SCALE GENOMIC DNA]</scope>
    <source>
        <strain evidence="8 9">DSM 18107</strain>
    </source>
</reference>
<keyword evidence="4" id="KW-0472">Membrane</keyword>
<dbReference type="EMBL" id="PYGK01000007">
    <property type="protein sequence ID" value="PSL29141.1"/>
    <property type="molecule type" value="Genomic_DNA"/>
</dbReference>
<evidence type="ECO:0000313" key="9">
    <source>
        <dbReference type="Proteomes" id="UP000240978"/>
    </source>
</evidence>
<comment type="subcellular location">
    <subcellularLocation>
        <location evidence="1">Cell outer membrane</location>
    </subcellularLocation>
</comment>
<dbReference type="RefSeq" id="WP_106603514.1">
    <property type="nucleotide sequence ID" value="NZ_PYGK01000007.1"/>
</dbReference>
<protein>
    <submittedName>
        <fullName evidence="8">Putative outer membrane starch-binding protein</fullName>
    </submittedName>
</protein>
<feature type="domain" description="RagB/SusD" evidence="6">
    <location>
        <begin position="311"/>
        <end position="621"/>
    </location>
</feature>
<dbReference type="SUPFAM" id="SSF48452">
    <property type="entry name" value="TPR-like"/>
    <property type="match status" value="1"/>
</dbReference>
<comment type="caution">
    <text evidence="8">The sequence shown here is derived from an EMBL/GenBank/DDBJ whole genome shotgun (WGS) entry which is preliminary data.</text>
</comment>
<feature type="domain" description="SusD-like N-terminal" evidence="7">
    <location>
        <begin position="89"/>
        <end position="224"/>
    </location>
</feature>
<evidence type="ECO:0000256" key="4">
    <source>
        <dbReference type="ARBA" id="ARBA00023136"/>
    </source>
</evidence>
<organism evidence="8 9">
    <name type="scientific">Chitinophaga ginsengisoli</name>
    <dbReference type="NCBI Taxonomy" id="363837"/>
    <lineage>
        <taxon>Bacteria</taxon>
        <taxon>Pseudomonadati</taxon>
        <taxon>Bacteroidota</taxon>
        <taxon>Chitinophagia</taxon>
        <taxon>Chitinophagales</taxon>
        <taxon>Chitinophagaceae</taxon>
        <taxon>Chitinophaga</taxon>
    </lineage>
</organism>
<evidence type="ECO:0000256" key="1">
    <source>
        <dbReference type="ARBA" id="ARBA00004442"/>
    </source>
</evidence>
<evidence type="ECO:0000256" key="5">
    <source>
        <dbReference type="ARBA" id="ARBA00023237"/>
    </source>
</evidence>
<name>A0A2P8G579_9BACT</name>
<dbReference type="Pfam" id="PF07980">
    <property type="entry name" value="SusD_RagB"/>
    <property type="match status" value="1"/>
</dbReference>
<sequence>MNLKIPLIIIVACVLLTIPSCKSYLDVVPDNVPTIDNAFALRQEAEKYLFTCYSYLPLDGDIESNPAFCAGDEFWMIRPYSMGEAPWQIAMGYQSANNIYMSIWSSMFKGLRDCNIFLDNIDKVVDMPAFEKTRWRAEVKFLKAYYHWCLFRRYGPIPLIDKNLPISSTSDEVQIPRQSADSVVNYIAGLLDEAARDLPAEITNSSSELGRITQPIALAIKARLLVTAASPLFNGNTDYSNVKSYDGSLLFNPVYDETKWEKAAAACKTAIDACHAVGMRLYTFNKLGTSLSEKLVTQMSIRNSVCEEWNQEVIWNNPNSRTYTLQRYAMPRLDPAKLANELNLGSLAPTLKMAELFYTANGVPINEDKTWDYANRYTLKTATAQESEYLTEGYQTAALHFNREPRFYADIAFDGARWFMENGTFNVQAKSGQWQSRKGIYNYSATGYFTKKLVNWKYVILDGLGLSIESYPWPEMRLADLYLLYAEALNEARGPVEETFTYINQVRQRAALPTVQTSWTSYSRQPGKFQTKEGLRQIIQQERLIELAFEGSRFWDLRRWKRAFEELNKQVMGWDIEQADPAYYYRPKMLYKQVFQTRDYLWPLDVWDLLGNKRLVQNPGW</sequence>
<comment type="similarity">
    <text evidence="2">Belongs to the SusD family.</text>
</comment>
<keyword evidence="3" id="KW-0732">Signal</keyword>
<keyword evidence="5" id="KW-0998">Cell outer membrane</keyword>
<evidence type="ECO:0000256" key="2">
    <source>
        <dbReference type="ARBA" id="ARBA00006275"/>
    </source>
</evidence>
<dbReference type="InterPro" id="IPR012944">
    <property type="entry name" value="SusD_RagB_dom"/>
</dbReference>
<dbReference type="Proteomes" id="UP000240978">
    <property type="component" value="Unassembled WGS sequence"/>
</dbReference>
<dbReference type="Pfam" id="PF14322">
    <property type="entry name" value="SusD-like_3"/>
    <property type="match status" value="1"/>
</dbReference>
<evidence type="ECO:0000259" key="7">
    <source>
        <dbReference type="Pfam" id="PF14322"/>
    </source>
</evidence>